<evidence type="ECO:0008006" key="3">
    <source>
        <dbReference type="Google" id="ProtNLM"/>
    </source>
</evidence>
<reference evidence="1" key="1">
    <citation type="journal article" date="2023" name="Plant Biotechnol. J.">
        <title>Chromosome-level wild Hevea brasiliensis genome provides new tools for genomic-assisted breeding and valuable loci to elevate rubber yield.</title>
        <authorList>
            <person name="Cheng H."/>
            <person name="Song X."/>
            <person name="Hu Y."/>
            <person name="Wu T."/>
            <person name="Yang Q."/>
            <person name="An Z."/>
            <person name="Feng S."/>
            <person name="Deng Z."/>
            <person name="Wu W."/>
            <person name="Zeng X."/>
            <person name="Tu M."/>
            <person name="Wang X."/>
            <person name="Huang H."/>
        </authorList>
    </citation>
    <scope>NUCLEOTIDE SEQUENCE</scope>
    <source>
        <strain evidence="1">MT/VB/25A 57/8</strain>
    </source>
</reference>
<sequence length="367" mass="41442">MASLSFPCYLLSPIVSQEEIKIFHNIDRILYARLVINLNRDPAESIQVMAFWIWLERARLVVGDLVNKMLFLPETFNNSLADEAVLCLNCIGNDQFHLSPAISSDIPLIHRFSKTSLSLQFFHGNRLAILREVSNIVNEVCLRAFEDILQQVEKLKLKVVDDHEVIGNIRGKEMMNKHPFSVYGFPVINTLLPIIYNSEVHGAYGHMGNGGGYSSFVPGLDPYDLAIQTQALNKEIGDVLSHIPICTTDEKKDNVIPVDDRTIFLTFSKGYPISEDEIRDFFTRKYGDCIDAIRMQEVLGDHGQPLYARLVVLSPSIIGVILEGKNKAKFSINGKHVWARKYVRRNQRLFSSPPSSQPTSPTRPSKA</sequence>
<evidence type="ECO:0000313" key="2">
    <source>
        <dbReference type="Proteomes" id="UP001174677"/>
    </source>
</evidence>
<protein>
    <recommendedName>
        <fullName evidence="3">RRM domain-containing protein</fullName>
    </recommendedName>
</protein>
<name>A0ABQ9L5I9_HEVBR</name>
<gene>
    <name evidence="1" type="ORF">P3X46_025429</name>
</gene>
<comment type="caution">
    <text evidence="1">The sequence shown here is derived from an EMBL/GenBank/DDBJ whole genome shotgun (WGS) entry which is preliminary data.</text>
</comment>
<dbReference type="PANTHER" id="PTHR33527:SF28">
    <property type="entry name" value="GB|AAD43168.1"/>
    <property type="match status" value="1"/>
</dbReference>
<keyword evidence="2" id="KW-1185">Reference proteome</keyword>
<dbReference type="Proteomes" id="UP001174677">
    <property type="component" value="Chromosome 14"/>
</dbReference>
<dbReference type="EMBL" id="JARPOI010000014">
    <property type="protein sequence ID" value="KAJ9159984.1"/>
    <property type="molecule type" value="Genomic_DNA"/>
</dbReference>
<proteinExistence type="predicted"/>
<organism evidence="1 2">
    <name type="scientific">Hevea brasiliensis</name>
    <name type="common">Para rubber tree</name>
    <name type="synonym">Siphonia brasiliensis</name>
    <dbReference type="NCBI Taxonomy" id="3981"/>
    <lineage>
        <taxon>Eukaryota</taxon>
        <taxon>Viridiplantae</taxon>
        <taxon>Streptophyta</taxon>
        <taxon>Embryophyta</taxon>
        <taxon>Tracheophyta</taxon>
        <taxon>Spermatophyta</taxon>
        <taxon>Magnoliopsida</taxon>
        <taxon>eudicotyledons</taxon>
        <taxon>Gunneridae</taxon>
        <taxon>Pentapetalae</taxon>
        <taxon>rosids</taxon>
        <taxon>fabids</taxon>
        <taxon>Malpighiales</taxon>
        <taxon>Euphorbiaceae</taxon>
        <taxon>Crotonoideae</taxon>
        <taxon>Micrandreae</taxon>
        <taxon>Hevea</taxon>
    </lineage>
</organism>
<accession>A0ABQ9L5I9</accession>
<evidence type="ECO:0000313" key="1">
    <source>
        <dbReference type="EMBL" id="KAJ9159984.1"/>
    </source>
</evidence>
<dbReference type="PANTHER" id="PTHR33527">
    <property type="entry name" value="OS07G0274300 PROTEIN"/>
    <property type="match status" value="1"/>
</dbReference>